<dbReference type="PANTHER" id="PTHR32120:SF11">
    <property type="entry name" value="SMALL RIBOSOMAL SUBUNIT BIOGENESIS GTPASE RSGA 1, MITOCHONDRIAL-RELATED"/>
    <property type="match status" value="1"/>
</dbReference>
<keyword evidence="3" id="KW-0963">Cytoplasm</keyword>
<dbReference type="SUPFAM" id="SSF50249">
    <property type="entry name" value="Nucleic acid-binding proteins"/>
    <property type="match status" value="1"/>
</dbReference>
<organism evidence="7 8">
    <name type="scientific">Halomonas nitroreducens</name>
    <dbReference type="NCBI Taxonomy" id="447425"/>
    <lineage>
        <taxon>Bacteria</taxon>
        <taxon>Pseudomonadati</taxon>
        <taxon>Pseudomonadota</taxon>
        <taxon>Gammaproteobacteria</taxon>
        <taxon>Oceanospirillales</taxon>
        <taxon>Halomonadaceae</taxon>
        <taxon>Halomonas</taxon>
    </lineage>
</organism>
<keyword evidence="3" id="KW-0479">Metal-binding</keyword>
<keyword evidence="3" id="KW-0378">Hydrolase</keyword>
<dbReference type="InterPro" id="IPR027417">
    <property type="entry name" value="P-loop_NTPase"/>
</dbReference>
<dbReference type="Pfam" id="PF03193">
    <property type="entry name" value="RsgA_GTPase"/>
    <property type="match status" value="1"/>
</dbReference>
<dbReference type="GO" id="GO:0005737">
    <property type="term" value="C:cytoplasm"/>
    <property type="evidence" value="ECO:0007669"/>
    <property type="project" value="UniProtKB-SubCell"/>
</dbReference>
<evidence type="ECO:0000313" key="8">
    <source>
        <dbReference type="Proteomes" id="UP000267400"/>
    </source>
</evidence>
<comment type="subunit">
    <text evidence="3">Monomer. Associates with 30S ribosomal subunit, binds 16S rRNA.</text>
</comment>
<keyword evidence="3" id="KW-0699">rRNA-binding</keyword>
<feature type="binding site" evidence="3">
    <location>
        <begin position="213"/>
        <end position="221"/>
    </location>
    <ligand>
        <name>GTP</name>
        <dbReference type="ChEBI" id="CHEBI:37565"/>
    </ligand>
</feature>
<name>A0A3S0J883_9GAMM</name>
<feature type="binding site" evidence="3">
    <location>
        <position position="295"/>
    </location>
    <ligand>
        <name>Zn(2+)</name>
        <dbReference type="ChEBI" id="CHEBI:29105"/>
    </ligand>
</feature>
<dbReference type="PANTHER" id="PTHR32120">
    <property type="entry name" value="SMALL RIBOSOMAL SUBUNIT BIOGENESIS GTPASE RSGA"/>
    <property type="match status" value="1"/>
</dbReference>
<feature type="binding site" evidence="3">
    <location>
        <position position="308"/>
    </location>
    <ligand>
        <name>Zn(2+)</name>
        <dbReference type="ChEBI" id="CHEBI:29105"/>
    </ligand>
</feature>
<feature type="compositionally biased region" description="Basic residues" evidence="4">
    <location>
        <begin position="1"/>
        <end position="11"/>
    </location>
</feature>
<comment type="function">
    <text evidence="3">One of several proteins that assist in the late maturation steps of the functional core of the 30S ribosomal subunit. Helps release RbfA from mature subunits. May play a role in the assembly of ribosomal proteins into the subunit. Circularly permuted GTPase that catalyzes slow GTP hydrolysis, GTPase activity is stimulated by the 30S ribosomal subunit.</text>
</comment>
<evidence type="ECO:0000256" key="1">
    <source>
        <dbReference type="ARBA" id="ARBA00022741"/>
    </source>
</evidence>
<dbReference type="Gene3D" id="3.40.50.300">
    <property type="entry name" value="P-loop containing nucleotide triphosphate hydrolases"/>
    <property type="match status" value="1"/>
</dbReference>
<keyword evidence="3" id="KW-0694">RNA-binding</keyword>
<keyword evidence="3" id="KW-0690">Ribosome biogenesis</keyword>
<dbReference type="GO" id="GO:0005525">
    <property type="term" value="F:GTP binding"/>
    <property type="evidence" value="ECO:0007669"/>
    <property type="project" value="UniProtKB-UniRule"/>
</dbReference>
<dbReference type="HAMAP" id="MF_01820">
    <property type="entry name" value="GTPase_RsgA"/>
    <property type="match status" value="1"/>
</dbReference>
<dbReference type="PROSITE" id="PS51721">
    <property type="entry name" value="G_CP"/>
    <property type="match status" value="1"/>
</dbReference>
<dbReference type="GO" id="GO:0019843">
    <property type="term" value="F:rRNA binding"/>
    <property type="evidence" value="ECO:0007669"/>
    <property type="project" value="UniProtKB-KW"/>
</dbReference>
<dbReference type="GO" id="GO:0046872">
    <property type="term" value="F:metal ion binding"/>
    <property type="evidence" value="ECO:0007669"/>
    <property type="project" value="UniProtKB-KW"/>
</dbReference>
<dbReference type="GO" id="GO:0003924">
    <property type="term" value="F:GTPase activity"/>
    <property type="evidence" value="ECO:0007669"/>
    <property type="project" value="UniProtKB-UniRule"/>
</dbReference>
<feature type="domain" description="EngC GTPase" evidence="5">
    <location>
        <begin position="121"/>
        <end position="269"/>
    </location>
</feature>
<evidence type="ECO:0000256" key="4">
    <source>
        <dbReference type="SAM" id="MobiDB-lite"/>
    </source>
</evidence>
<dbReference type="InterPro" id="IPR010914">
    <property type="entry name" value="RsgA_GTPase_dom"/>
</dbReference>
<evidence type="ECO:0000259" key="5">
    <source>
        <dbReference type="PROSITE" id="PS50936"/>
    </source>
</evidence>
<dbReference type="InterPro" id="IPR012340">
    <property type="entry name" value="NA-bd_OB-fold"/>
</dbReference>
<feature type="compositionally biased region" description="Basic and acidic residues" evidence="4">
    <location>
        <begin position="12"/>
        <end position="37"/>
    </location>
</feature>
<dbReference type="Gene3D" id="2.40.50.140">
    <property type="entry name" value="Nucleic acid-binding proteins"/>
    <property type="match status" value="1"/>
</dbReference>
<comment type="subcellular location">
    <subcellularLocation>
        <location evidence="3">Cytoplasm</location>
    </subcellularLocation>
</comment>
<feature type="binding site" evidence="3">
    <location>
        <position position="300"/>
    </location>
    <ligand>
        <name>Zn(2+)</name>
        <dbReference type="ChEBI" id="CHEBI:29105"/>
    </ligand>
</feature>
<evidence type="ECO:0000259" key="6">
    <source>
        <dbReference type="PROSITE" id="PS51721"/>
    </source>
</evidence>
<dbReference type="NCBIfam" id="TIGR00157">
    <property type="entry name" value="ribosome small subunit-dependent GTPase A"/>
    <property type="match status" value="1"/>
</dbReference>
<dbReference type="Proteomes" id="UP000267400">
    <property type="component" value="Unassembled WGS sequence"/>
</dbReference>
<reference evidence="7 8" key="1">
    <citation type="submission" date="2018-12" db="EMBL/GenBank/DDBJ databases">
        <authorList>
            <person name="Yu L."/>
        </authorList>
    </citation>
    <scope>NUCLEOTIDE SEQUENCE [LARGE SCALE GENOMIC DNA]</scope>
    <source>
        <strain evidence="7 8">11S</strain>
    </source>
</reference>
<sequence length="337" mass="36861">MSKRKLSRQQRWRIEKIQAERARRAEKRGDQDTEKLAAGEYGPEQQGRVTAHFGRTLEVAPAGGGEPVRCHLRANLEGLVTGDRVIWRAGQDGSGVVVARGGRDNVLERPDARGQLKPVAANIDQILVVFAVEPEPHANLIDRYLVAAEATGIAPVLVLNKVDLLPPEGGTLRGLLARYEALGYPVVTTTTARADGLDALHARLAGRTSVFVGQSGVGKSSLIDRLLPDAELRIGALSEDSRKGRHTTTTARLYRMPSGGELIDSPGIREFGLTHLDEGQVAEGFVEFRELLGRCRFRDCRHRQEPGCALIEAVDEGTIHADRFASYRRIVDSLDET</sequence>
<accession>A0A3S0J883</accession>
<dbReference type="AlphaFoldDB" id="A0A3S0J883"/>
<evidence type="ECO:0000256" key="2">
    <source>
        <dbReference type="ARBA" id="ARBA00023134"/>
    </source>
</evidence>
<dbReference type="GO" id="GO:0042274">
    <property type="term" value="P:ribosomal small subunit biogenesis"/>
    <property type="evidence" value="ECO:0007669"/>
    <property type="project" value="UniProtKB-UniRule"/>
</dbReference>
<keyword evidence="3" id="KW-0862">Zinc</keyword>
<feature type="domain" description="CP-type G" evidence="6">
    <location>
        <begin position="113"/>
        <end position="271"/>
    </location>
</feature>
<evidence type="ECO:0000256" key="3">
    <source>
        <dbReference type="HAMAP-Rule" id="MF_01820"/>
    </source>
</evidence>
<dbReference type="OrthoDB" id="9809485at2"/>
<feature type="region of interest" description="Disordered" evidence="4">
    <location>
        <begin position="1"/>
        <end position="45"/>
    </location>
</feature>
<dbReference type="RefSeq" id="WP_126485595.1">
    <property type="nucleotide sequence ID" value="NZ_RXNS01000015.1"/>
</dbReference>
<keyword evidence="8" id="KW-1185">Reference proteome</keyword>
<feature type="binding site" evidence="3">
    <location>
        <begin position="160"/>
        <end position="163"/>
    </location>
    <ligand>
        <name>GTP</name>
        <dbReference type="ChEBI" id="CHEBI:37565"/>
    </ligand>
</feature>
<dbReference type="Gene3D" id="1.10.40.50">
    <property type="entry name" value="Probable gtpase engc, domain 3"/>
    <property type="match status" value="1"/>
</dbReference>
<evidence type="ECO:0000313" key="7">
    <source>
        <dbReference type="EMBL" id="RTR00779.1"/>
    </source>
</evidence>
<dbReference type="InterPro" id="IPR030378">
    <property type="entry name" value="G_CP_dom"/>
</dbReference>
<comment type="similarity">
    <text evidence="3">Belongs to the TRAFAC class YlqF/YawG GTPase family. RsgA subfamily.</text>
</comment>
<protein>
    <recommendedName>
        <fullName evidence="3">Small ribosomal subunit biogenesis GTPase RsgA</fullName>
        <ecNumber evidence="3">3.6.1.-</ecNumber>
    </recommendedName>
</protein>
<comment type="caution">
    <text evidence="7">The sequence shown here is derived from an EMBL/GenBank/DDBJ whole genome shotgun (WGS) entry which is preliminary data.</text>
</comment>
<keyword evidence="1 3" id="KW-0547">Nucleotide-binding</keyword>
<dbReference type="EC" id="3.6.1.-" evidence="3"/>
<feature type="binding site" evidence="3">
    <location>
        <position position="302"/>
    </location>
    <ligand>
        <name>Zn(2+)</name>
        <dbReference type="ChEBI" id="CHEBI:29105"/>
    </ligand>
</feature>
<dbReference type="CDD" id="cd01854">
    <property type="entry name" value="YjeQ_EngC"/>
    <property type="match status" value="1"/>
</dbReference>
<keyword evidence="2 3" id="KW-0342">GTP-binding</keyword>
<dbReference type="NCBIfam" id="NF008931">
    <property type="entry name" value="PRK12288.1"/>
    <property type="match status" value="1"/>
</dbReference>
<dbReference type="PROSITE" id="PS50936">
    <property type="entry name" value="ENGC_GTPASE"/>
    <property type="match status" value="1"/>
</dbReference>
<gene>
    <name evidence="3 7" type="primary">rsgA</name>
    <name evidence="7" type="ORF">EKG36_15190</name>
</gene>
<dbReference type="InterPro" id="IPR004881">
    <property type="entry name" value="Ribosome_biogen_GTPase_RsgA"/>
</dbReference>
<comment type="cofactor">
    <cofactor evidence="3">
        <name>Zn(2+)</name>
        <dbReference type="ChEBI" id="CHEBI:29105"/>
    </cofactor>
    <text evidence="3">Binds 1 zinc ion per subunit.</text>
</comment>
<proteinExistence type="inferred from homology"/>
<dbReference type="EMBL" id="RXNS01000015">
    <property type="protein sequence ID" value="RTR00779.1"/>
    <property type="molecule type" value="Genomic_DNA"/>
</dbReference>
<dbReference type="SUPFAM" id="SSF52540">
    <property type="entry name" value="P-loop containing nucleoside triphosphate hydrolases"/>
    <property type="match status" value="1"/>
</dbReference>